<dbReference type="PRINTS" id="PR00033">
    <property type="entry name" value="HTHASNC"/>
</dbReference>
<proteinExistence type="predicted"/>
<dbReference type="Pfam" id="PF01037">
    <property type="entry name" value="AsnC_trans_reg"/>
    <property type="match status" value="1"/>
</dbReference>
<evidence type="ECO:0000256" key="1">
    <source>
        <dbReference type="ARBA" id="ARBA00023015"/>
    </source>
</evidence>
<dbReference type="InterPro" id="IPR036390">
    <property type="entry name" value="WH_DNA-bd_sf"/>
</dbReference>
<evidence type="ECO:0000313" key="5">
    <source>
        <dbReference type="EMBL" id="KKB53628.1"/>
    </source>
</evidence>
<dbReference type="GO" id="GO:0006355">
    <property type="term" value="P:regulation of DNA-templated transcription"/>
    <property type="evidence" value="ECO:0007669"/>
    <property type="project" value="UniProtKB-ARBA"/>
</dbReference>
<dbReference type="InterPro" id="IPR019887">
    <property type="entry name" value="Tscrpt_reg_AsnC/Lrp_C"/>
</dbReference>
<name>A0A0F5J7B5_9BACT</name>
<dbReference type="GO" id="GO:0043200">
    <property type="term" value="P:response to amino acid"/>
    <property type="evidence" value="ECO:0007669"/>
    <property type="project" value="TreeGrafter"/>
</dbReference>
<dbReference type="PROSITE" id="PS50956">
    <property type="entry name" value="HTH_ASNC_2"/>
    <property type="match status" value="1"/>
</dbReference>
<dbReference type="AlphaFoldDB" id="A0A0F5J7B5"/>
<dbReference type="GO" id="GO:0005829">
    <property type="term" value="C:cytosol"/>
    <property type="evidence" value="ECO:0007669"/>
    <property type="project" value="TreeGrafter"/>
</dbReference>
<keyword evidence="1" id="KW-0805">Transcription regulation</keyword>
<dbReference type="EMBL" id="AQHV01000014">
    <property type="protein sequence ID" value="KKB53628.1"/>
    <property type="molecule type" value="Genomic_DNA"/>
</dbReference>
<dbReference type="InterPro" id="IPR019888">
    <property type="entry name" value="Tscrpt_reg_AsnC-like"/>
</dbReference>
<dbReference type="SMART" id="SM00344">
    <property type="entry name" value="HTH_ASNC"/>
    <property type="match status" value="1"/>
</dbReference>
<dbReference type="InterPro" id="IPR011008">
    <property type="entry name" value="Dimeric_a/b-barrel"/>
</dbReference>
<dbReference type="InterPro" id="IPR036388">
    <property type="entry name" value="WH-like_DNA-bd_sf"/>
</dbReference>
<dbReference type="GO" id="GO:0043565">
    <property type="term" value="F:sequence-specific DNA binding"/>
    <property type="evidence" value="ECO:0007669"/>
    <property type="project" value="InterPro"/>
</dbReference>
<reference evidence="5 6" key="1">
    <citation type="submission" date="2013-04" db="EMBL/GenBank/DDBJ databases">
        <title>The Genome Sequence of Parabacteroides goldsteinii DSM 19448.</title>
        <authorList>
            <consortium name="The Broad Institute Genomics Platform"/>
            <person name="Earl A."/>
            <person name="Ward D."/>
            <person name="Feldgarden M."/>
            <person name="Gevers D."/>
            <person name="Martens E."/>
            <person name="Sakamoto M."/>
            <person name="Benno Y."/>
            <person name="Song Y."/>
            <person name="Liu C."/>
            <person name="Lee J."/>
            <person name="Bolanos M."/>
            <person name="Vaisanen M.L."/>
            <person name="Finegold S.M."/>
            <person name="Walker B."/>
            <person name="Young S."/>
            <person name="Zeng Q."/>
            <person name="Gargeya S."/>
            <person name="Fitzgerald M."/>
            <person name="Haas B."/>
            <person name="Abouelleil A."/>
            <person name="Allen A.W."/>
            <person name="Alvarado L."/>
            <person name="Arachchi H.M."/>
            <person name="Berlin A.M."/>
            <person name="Chapman S.B."/>
            <person name="Gainer-Dewar J."/>
            <person name="Goldberg J."/>
            <person name="Griggs A."/>
            <person name="Gujja S."/>
            <person name="Hansen M."/>
            <person name="Howarth C."/>
            <person name="Imamovic A."/>
            <person name="Ireland A."/>
            <person name="Larimer J."/>
            <person name="McCowan C."/>
            <person name="Murphy C."/>
            <person name="Pearson M."/>
            <person name="Poon T.W."/>
            <person name="Priest M."/>
            <person name="Roberts A."/>
            <person name="Saif S."/>
            <person name="Shea T."/>
            <person name="Sisk P."/>
            <person name="Sykes S."/>
            <person name="Wortman J."/>
            <person name="Nusbaum C."/>
            <person name="Birren B."/>
        </authorList>
    </citation>
    <scope>NUCLEOTIDE SEQUENCE [LARGE SCALE GENOMIC DNA]</scope>
    <source>
        <strain evidence="5 6">DSM 19448</strain>
    </source>
</reference>
<gene>
    <name evidence="5" type="ORF">HMPREF1535_03173</name>
</gene>
<dbReference type="HOGENOM" id="CLU_091233_0_0_10"/>
<accession>A0A0F5J7B5</accession>
<sequence length="189" mass="21725">MLKIRNYSYIWSEYRTLYVLGITLITKIGKNTMALLDQIDIKILQALQNNAKVNMKELSAELNISKTPVYERVKRLEEEGYIRNYVALVDNKKVGLPLVVFCNVSLAVHNDEHIQRFKAEIQEIDEVMECYSIGGIYDFFLKVVVKDLAAYDQFVFNKLTKVNGIVKMQSSFVLNEIKHTTALKVVPGE</sequence>
<dbReference type="PATRIC" id="fig|927665.4.peg.3259"/>
<evidence type="ECO:0000259" key="4">
    <source>
        <dbReference type="PROSITE" id="PS50956"/>
    </source>
</evidence>
<protein>
    <recommendedName>
        <fullName evidence="4">HTH asnC-type domain-containing protein</fullName>
    </recommendedName>
</protein>
<dbReference type="PANTHER" id="PTHR30154:SF34">
    <property type="entry name" value="TRANSCRIPTIONAL REGULATOR AZLB"/>
    <property type="match status" value="1"/>
</dbReference>
<comment type="caution">
    <text evidence="5">The sequence shown here is derived from an EMBL/GenBank/DDBJ whole genome shotgun (WGS) entry which is preliminary data.</text>
</comment>
<dbReference type="Proteomes" id="UP000033047">
    <property type="component" value="Unassembled WGS sequence"/>
</dbReference>
<dbReference type="InterPro" id="IPR000485">
    <property type="entry name" value="AsnC-type_HTH_dom"/>
</dbReference>
<dbReference type="InterPro" id="IPR011991">
    <property type="entry name" value="ArsR-like_HTH"/>
</dbReference>
<evidence type="ECO:0000256" key="2">
    <source>
        <dbReference type="ARBA" id="ARBA00023125"/>
    </source>
</evidence>
<dbReference type="Gene3D" id="1.10.10.10">
    <property type="entry name" value="Winged helix-like DNA-binding domain superfamily/Winged helix DNA-binding domain"/>
    <property type="match status" value="1"/>
</dbReference>
<keyword evidence="3" id="KW-0804">Transcription</keyword>
<dbReference type="PANTHER" id="PTHR30154">
    <property type="entry name" value="LEUCINE-RESPONSIVE REGULATORY PROTEIN"/>
    <property type="match status" value="1"/>
</dbReference>
<dbReference type="SUPFAM" id="SSF46785">
    <property type="entry name" value="Winged helix' DNA-binding domain"/>
    <property type="match status" value="1"/>
</dbReference>
<dbReference type="Gene3D" id="3.30.70.920">
    <property type="match status" value="1"/>
</dbReference>
<keyword evidence="2" id="KW-0238">DNA-binding</keyword>
<dbReference type="STRING" id="927665.HMPREF1535_03173"/>
<dbReference type="SUPFAM" id="SSF54909">
    <property type="entry name" value="Dimeric alpha+beta barrel"/>
    <property type="match status" value="1"/>
</dbReference>
<evidence type="ECO:0000256" key="3">
    <source>
        <dbReference type="ARBA" id="ARBA00023163"/>
    </source>
</evidence>
<dbReference type="CDD" id="cd00090">
    <property type="entry name" value="HTH_ARSR"/>
    <property type="match status" value="1"/>
</dbReference>
<organism evidence="5 6">
    <name type="scientific">Parabacteroides goldsteinii DSM 19448 = WAL 12034</name>
    <dbReference type="NCBI Taxonomy" id="927665"/>
    <lineage>
        <taxon>Bacteria</taxon>
        <taxon>Pseudomonadati</taxon>
        <taxon>Bacteroidota</taxon>
        <taxon>Bacteroidia</taxon>
        <taxon>Bacteroidales</taxon>
        <taxon>Tannerellaceae</taxon>
        <taxon>Parabacteroides</taxon>
    </lineage>
</organism>
<dbReference type="Pfam" id="PF13412">
    <property type="entry name" value="HTH_24"/>
    <property type="match status" value="1"/>
</dbReference>
<evidence type="ECO:0000313" key="6">
    <source>
        <dbReference type="Proteomes" id="UP000033047"/>
    </source>
</evidence>
<feature type="domain" description="HTH asnC-type" evidence="4">
    <location>
        <begin position="36"/>
        <end position="97"/>
    </location>
</feature>